<dbReference type="STRING" id="1442371.A0A0D2IL53"/>
<keyword evidence="4 7" id="KW-0863">Zinc-finger</keyword>
<dbReference type="VEuPathDB" id="FungiDB:Z520_06524"/>
<dbReference type="Pfam" id="PF04082">
    <property type="entry name" value="Fungal_trans"/>
    <property type="match status" value="1"/>
</dbReference>
<feature type="domain" description="C2H2-type" evidence="9">
    <location>
        <begin position="22"/>
        <end position="50"/>
    </location>
</feature>
<dbReference type="GO" id="GO:0008270">
    <property type="term" value="F:zinc ion binding"/>
    <property type="evidence" value="ECO:0007669"/>
    <property type="project" value="UniProtKB-KW"/>
</dbReference>
<evidence type="ECO:0000256" key="1">
    <source>
        <dbReference type="ARBA" id="ARBA00004123"/>
    </source>
</evidence>
<dbReference type="PANTHER" id="PTHR40626">
    <property type="entry name" value="MIP31509P"/>
    <property type="match status" value="1"/>
</dbReference>
<accession>A0A0D2IL53</accession>
<dbReference type="AlphaFoldDB" id="A0A0D2IL53"/>
<feature type="compositionally biased region" description="Low complexity" evidence="8">
    <location>
        <begin position="117"/>
        <end position="130"/>
    </location>
</feature>
<dbReference type="RefSeq" id="XP_016631869.1">
    <property type="nucleotide sequence ID" value="XM_016777024.1"/>
</dbReference>
<name>A0A0D2IL53_9EURO</name>
<dbReference type="InterPro" id="IPR036236">
    <property type="entry name" value="Znf_C2H2_sf"/>
</dbReference>
<dbReference type="PROSITE" id="PS00028">
    <property type="entry name" value="ZINC_FINGER_C2H2_1"/>
    <property type="match status" value="1"/>
</dbReference>
<organism evidence="10 11">
    <name type="scientific">Fonsecaea multimorphosa CBS 102226</name>
    <dbReference type="NCBI Taxonomy" id="1442371"/>
    <lineage>
        <taxon>Eukaryota</taxon>
        <taxon>Fungi</taxon>
        <taxon>Dikarya</taxon>
        <taxon>Ascomycota</taxon>
        <taxon>Pezizomycotina</taxon>
        <taxon>Eurotiomycetes</taxon>
        <taxon>Chaetothyriomycetidae</taxon>
        <taxon>Chaetothyriales</taxon>
        <taxon>Herpotrichiellaceae</taxon>
        <taxon>Fonsecaea</taxon>
    </lineage>
</organism>
<dbReference type="CDD" id="cd12148">
    <property type="entry name" value="fungal_TF_MHR"/>
    <property type="match status" value="1"/>
</dbReference>
<sequence>MFSAARLLTPHVVTIDTNIKPFQCRLCSLCFSRKELHDRHQRRVHPAENGSIQAPLIVASLGAPSPGNLPSNAQGLLGTGGAQNENSLRVTPSSPERRQPLSQPSPSAGRGSNLLTQSASLPASQLPQSSLRDRNVDRDANGPRAGQMASNLHSWSERGYENRVVSAAGTVCGEDSSDAFVNTVETDLLAATQTISSAPEAGRNQSPYAQTSNDSFPLPVDTTALNSSVASGSTAPCAVYDSTQSGQEAFPGQRPAWIASLLTQQSDTGSPSDCLSVACRMRSIILSSIKSAQATDLSVTQQSLYLPDHAVLAAYYAKFFTVFDGAMPFLHRELLQQSIPALHLAVLGAGAIYSEDRWFGDIMLKASRKIALHELKVKDSETVTLGLLNALLINIVSGRPISGDQTPSAFVGSLHSLLWLAARVENRVTSFSFRAPGINQRWQDFIYSEATTRTMLSVLVTVVMWSSVLGLPRDMTTDFFDRVRLPSPDALWRANSAEEWDNLPGDRSQPSLLQAKLDATFAGKSHRCGSFPALCLIAGVSLSASDMRRSCSMSPEDLTDLLGCATHAWAAGYMPDRAEASQAGILSLTICDYLRLSPTVDIPAIMSCFVGCDFGAMRQKCCQANLRTAGHEALRALRRWISILTRQFRMIMLPSAVLVTEHAVSLVDSGGIYDDNATQVMKVLAELGLPSSTRPRPFQVWSALRDFIGNDSSKAVMICVEPIRSSF</sequence>
<evidence type="ECO:0000256" key="4">
    <source>
        <dbReference type="ARBA" id="ARBA00022771"/>
    </source>
</evidence>
<feature type="compositionally biased region" description="Polar residues" evidence="8">
    <location>
        <begin position="196"/>
        <end position="215"/>
    </location>
</feature>
<proteinExistence type="predicted"/>
<dbReference type="SUPFAM" id="SSF57667">
    <property type="entry name" value="beta-beta-alpha zinc fingers"/>
    <property type="match status" value="1"/>
</dbReference>
<evidence type="ECO:0000313" key="11">
    <source>
        <dbReference type="Proteomes" id="UP000053411"/>
    </source>
</evidence>
<dbReference type="PANTHER" id="PTHR40626:SF11">
    <property type="entry name" value="ZINC FINGER PROTEIN YPR022C"/>
    <property type="match status" value="1"/>
</dbReference>
<evidence type="ECO:0000256" key="8">
    <source>
        <dbReference type="SAM" id="MobiDB-lite"/>
    </source>
</evidence>
<dbReference type="InterPro" id="IPR007219">
    <property type="entry name" value="XnlR_reg_dom"/>
</dbReference>
<dbReference type="PROSITE" id="PS50157">
    <property type="entry name" value="ZINC_FINGER_C2H2_2"/>
    <property type="match status" value="1"/>
</dbReference>
<dbReference type="GeneID" id="27712270"/>
<feature type="region of interest" description="Disordered" evidence="8">
    <location>
        <begin position="63"/>
        <end position="154"/>
    </location>
</feature>
<evidence type="ECO:0000256" key="3">
    <source>
        <dbReference type="ARBA" id="ARBA00022737"/>
    </source>
</evidence>
<dbReference type="GO" id="GO:0006351">
    <property type="term" value="P:DNA-templated transcription"/>
    <property type="evidence" value="ECO:0007669"/>
    <property type="project" value="InterPro"/>
</dbReference>
<evidence type="ECO:0000256" key="7">
    <source>
        <dbReference type="PROSITE-ProRule" id="PRU00042"/>
    </source>
</evidence>
<evidence type="ECO:0000313" key="10">
    <source>
        <dbReference type="EMBL" id="KIX97746.1"/>
    </source>
</evidence>
<keyword evidence="2" id="KW-0479">Metal-binding</keyword>
<dbReference type="InterPro" id="IPR013087">
    <property type="entry name" value="Znf_C2H2_type"/>
</dbReference>
<dbReference type="Proteomes" id="UP000053411">
    <property type="component" value="Unassembled WGS sequence"/>
</dbReference>
<gene>
    <name evidence="10" type="ORF">Z520_06524</name>
</gene>
<feature type="compositionally biased region" description="Basic and acidic residues" evidence="8">
    <location>
        <begin position="131"/>
        <end position="141"/>
    </location>
</feature>
<dbReference type="InterPro" id="IPR051059">
    <property type="entry name" value="VerF-like"/>
</dbReference>
<feature type="region of interest" description="Disordered" evidence="8">
    <location>
        <begin position="196"/>
        <end position="216"/>
    </location>
</feature>
<reference evidence="10 11" key="1">
    <citation type="submission" date="2015-01" db="EMBL/GenBank/DDBJ databases">
        <title>The Genome Sequence of Fonsecaea multimorphosa CBS 102226.</title>
        <authorList>
            <consortium name="The Broad Institute Genomics Platform"/>
            <person name="Cuomo C."/>
            <person name="de Hoog S."/>
            <person name="Gorbushina A."/>
            <person name="Stielow B."/>
            <person name="Teixiera M."/>
            <person name="Abouelleil A."/>
            <person name="Chapman S.B."/>
            <person name="Priest M."/>
            <person name="Young S.K."/>
            <person name="Wortman J."/>
            <person name="Nusbaum C."/>
            <person name="Birren B."/>
        </authorList>
    </citation>
    <scope>NUCLEOTIDE SEQUENCE [LARGE SCALE GENOMIC DNA]</scope>
    <source>
        <strain evidence="10 11">CBS 102226</strain>
    </source>
</reference>
<keyword evidence="6" id="KW-0539">Nucleus</keyword>
<dbReference type="Gene3D" id="3.30.160.60">
    <property type="entry name" value="Classic Zinc Finger"/>
    <property type="match status" value="1"/>
</dbReference>
<dbReference type="GO" id="GO:0000978">
    <property type="term" value="F:RNA polymerase II cis-regulatory region sequence-specific DNA binding"/>
    <property type="evidence" value="ECO:0007669"/>
    <property type="project" value="InterPro"/>
</dbReference>
<feature type="compositionally biased region" description="Polar residues" evidence="8">
    <location>
        <begin position="82"/>
        <end position="106"/>
    </location>
</feature>
<evidence type="ECO:0000256" key="5">
    <source>
        <dbReference type="ARBA" id="ARBA00022833"/>
    </source>
</evidence>
<dbReference type="EMBL" id="KN848073">
    <property type="protein sequence ID" value="KIX97746.1"/>
    <property type="molecule type" value="Genomic_DNA"/>
</dbReference>
<comment type="subcellular location">
    <subcellularLocation>
        <location evidence="1">Nucleus</location>
    </subcellularLocation>
</comment>
<evidence type="ECO:0000256" key="2">
    <source>
        <dbReference type="ARBA" id="ARBA00022723"/>
    </source>
</evidence>
<dbReference type="GO" id="GO:0000785">
    <property type="term" value="C:chromatin"/>
    <property type="evidence" value="ECO:0007669"/>
    <property type="project" value="TreeGrafter"/>
</dbReference>
<keyword evidence="11" id="KW-1185">Reference proteome</keyword>
<keyword evidence="5" id="KW-0862">Zinc</keyword>
<evidence type="ECO:0000256" key="6">
    <source>
        <dbReference type="ARBA" id="ARBA00023242"/>
    </source>
</evidence>
<dbReference type="GO" id="GO:0005634">
    <property type="term" value="C:nucleus"/>
    <property type="evidence" value="ECO:0007669"/>
    <property type="project" value="UniProtKB-SubCell"/>
</dbReference>
<keyword evidence="3" id="KW-0677">Repeat</keyword>
<dbReference type="GO" id="GO:0000981">
    <property type="term" value="F:DNA-binding transcription factor activity, RNA polymerase II-specific"/>
    <property type="evidence" value="ECO:0007669"/>
    <property type="project" value="InterPro"/>
</dbReference>
<evidence type="ECO:0000259" key="9">
    <source>
        <dbReference type="PROSITE" id="PS50157"/>
    </source>
</evidence>
<protein>
    <recommendedName>
        <fullName evidence="9">C2H2-type domain-containing protein</fullName>
    </recommendedName>
</protein>
<dbReference type="OrthoDB" id="1405595at2759"/>